<gene>
    <name evidence="3" type="ORF">KFK09_008004</name>
</gene>
<dbReference type="OrthoDB" id="46529at2759"/>
<comment type="similarity">
    <text evidence="1">Belongs to the thioesterase PaaI family.</text>
</comment>
<dbReference type="Proteomes" id="UP000829196">
    <property type="component" value="Unassembled WGS sequence"/>
</dbReference>
<evidence type="ECO:0000256" key="1">
    <source>
        <dbReference type="ARBA" id="ARBA00008324"/>
    </source>
</evidence>
<organism evidence="3 4">
    <name type="scientific">Dendrobium nobile</name>
    <name type="common">Orchid</name>
    <dbReference type="NCBI Taxonomy" id="94219"/>
    <lineage>
        <taxon>Eukaryota</taxon>
        <taxon>Viridiplantae</taxon>
        <taxon>Streptophyta</taxon>
        <taxon>Embryophyta</taxon>
        <taxon>Tracheophyta</taxon>
        <taxon>Spermatophyta</taxon>
        <taxon>Magnoliopsida</taxon>
        <taxon>Liliopsida</taxon>
        <taxon>Asparagales</taxon>
        <taxon>Orchidaceae</taxon>
        <taxon>Epidendroideae</taxon>
        <taxon>Malaxideae</taxon>
        <taxon>Dendrobiinae</taxon>
        <taxon>Dendrobium</taxon>
    </lineage>
</organism>
<keyword evidence="4" id="KW-1185">Reference proteome</keyword>
<dbReference type="SMR" id="A0A8T3BTC4"/>
<accession>A0A8T3BTC4</accession>
<comment type="caution">
    <text evidence="3">The sequence shown here is derived from an EMBL/GenBank/DDBJ whole genome shotgun (WGS) entry which is preliminary data.</text>
</comment>
<proteinExistence type="inferred from homology"/>
<dbReference type="EMBL" id="JAGYWB010000006">
    <property type="protein sequence ID" value="KAI0520528.1"/>
    <property type="molecule type" value="Genomic_DNA"/>
</dbReference>
<evidence type="ECO:0000313" key="3">
    <source>
        <dbReference type="EMBL" id="KAI0520528.1"/>
    </source>
</evidence>
<sequence>MAPSPEDHHKQPSTERTIGFFKTLGLFKSIPEASERKDFYSDIIRSLLKVDCIDRGRVLCTLKVNAAVVNIYNTLHGGAVASVAEMVGLACVQTAAGDKEFFLGEFSTAYLAAAGLDTEVEVEGSILRQGRSVVVTNIDFRIKESKKLAYTARATYYIMPAASL</sequence>
<reference evidence="3" key="1">
    <citation type="journal article" date="2022" name="Front. Genet.">
        <title>Chromosome-Scale Assembly of the Dendrobium nobile Genome Provides Insights Into the Molecular Mechanism of the Biosynthesis of the Medicinal Active Ingredient of Dendrobium.</title>
        <authorList>
            <person name="Xu Q."/>
            <person name="Niu S.-C."/>
            <person name="Li K.-L."/>
            <person name="Zheng P.-J."/>
            <person name="Zhang X.-J."/>
            <person name="Jia Y."/>
            <person name="Liu Y."/>
            <person name="Niu Y.-X."/>
            <person name="Yu L.-H."/>
            <person name="Chen D.-F."/>
            <person name="Zhang G.-Q."/>
        </authorList>
    </citation>
    <scope>NUCLEOTIDE SEQUENCE</scope>
    <source>
        <tissue evidence="3">Leaf</tissue>
    </source>
</reference>
<dbReference type="Gene3D" id="3.10.129.10">
    <property type="entry name" value="Hotdog Thioesterase"/>
    <property type="match status" value="1"/>
</dbReference>
<dbReference type="InterPro" id="IPR029069">
    <property type="entry name" value="HotDog_dom_sf"/>
</dbReference>
<dbReference type="PANTHER" id="PTHR21660">
    <property type="entry name" value="THIOESTERASE SUPERFAMILY MEMBER-RELATED"/>
    <property type="match status" value="1"/>
</dbReference>
<dbReference type="Pfam" id="PF03061">
    <property type="entry name" value="4HBT"/>
    <property type="match status" value="1"/>
</dbReference>
<dbReference type="SUPFAM" id="SSF54637">
    <property type="entry name" value="Thioesterase/thiol ester dehydrase-isomerase"/>
    <property type="match status" value="1"/>
</dbReference>
<dbReference type="CDD" id="cd03443">
    <property type="entry name" value="PaaI_thioesterase"/>
    <property type="match status" value="1"/>
</dbReference>
<evidence type="ECO:0000259" key="2">
    <source>
        <dbReference type="Pfam" id="PF03061"/>
    </source>
</evidence>
<feature type="domain" description="Thioesterase" evidence="2">
    <location>
        <begin position="72"/>
        <end position="147"/>
    </location>
</feature>
<dbReference type="GO" id="GO:0047617">
    <property type="term" value="F:fatty acyl-CoA hydrolase activity"/>
    <property type="evidence" value="ECO:0007669"/>
    <property type="project" value="InterPro"/>
</dbReference>
<dbReference type="PANTHER" id="PTHR21660:SF12">
    <property type="entry name" value="OS07G0462700 PROTEIN"/>
    <property type="match status" value="1"/>
</dbReference>
<dbReference type="AlphaFoldDB" id="A0A8T3BTC4"/>
<dbReference type="InterPro" id="IPR039298">
    <property type="entry name" value="ACOT13"/>
</dbReference>
<name>A0A8T3BTC4_DENNO</name>
<evidence type="ECO:0000313" key="4">
    <source>
        <dbReference type="Proteomes" id="UP000829196"/>
    </source>
</evidence>
<dbReference type="InterPro" id="IPR006683">
    <property type="entry name" value="Thioestr_dom"/>
</dbReference>
<protein>
    <recommendedName>
        <fullName evidence="2">Thioesterase domain-containing protein</fullName>
    </recommendedName>
</protein>